<name>A0A1I6AF22_HYMAR</name>
<proteinExistence type="predicted"/>
<dbReference type="AlphaFoldDB" id="A0A1I6AF22"/>
<evidence type="ECO:0000313" key="2">
    <source>
        <dbReference type="Proteomes" id="UP000199029"/>
    </source>
</evidence>
<keyword evidence="2" id="KW-1185">Reference proteome</keyword>
<sequence length="39" mass="4441">MSSAAETSRSLCCSIIDYYHTRDVSATLDMTFFINQKYA</sequence>
<accession>A0A1I6AF22</accession>
<organism evidence="1 2">
    <name type="scientific">Hymenobacter arizonensis</name>
    <name type="common">Siccationidurans arizonensis</name>
    <dbReference type="NCBI Taxonomy" id="1227077"/>
    <lineage>
        <taxon>Bacteria</taxon>
        <taxon>Pseudomonadati</taxon>
        <taxon>Bacteroidota</taxon>
        <taxon>Cytophagia</taxon>
        <taxon>Cytophagales</taxon>
        <taxon>Hymenobacteraceae</taxon>
        <taxon>Hymenobacter</taxon>
    </lineage>
</organism>
<evidence type="ECO:0000313" key="1">
    <source>
        <dbReference type="EMBL" id="SFQ67203.1"/>
    </source>
</evidence>
<dbReference type="Proteomes" id="UP000199029">
    <property type="component" value="Unassembled WGS sequence"/>
</dbReference>
<reference evidence="2" key="1">
    <citation type="submission" date="2016-10" db="EMBL/GenBank/DDBJ databases">
        <authorList>
            <person name="Varghese N."/>
            <person name="Submissions S."/>
        </authorList>
    </citation>
    <scope>NUCLEOTIDE SEQUENCE [LARGE SCALE GENOMIC DNA]</scope>
    <source>
        <strain evidence="2">OR362-8,ATCC BAA-1266,JCM 13504</strain>
    </source>
</reference>
<gene>
    <name evidence="1" type="ORF">SAMN04515668_3608</name>
</gene>
<dbReference type="EMBL" id="FOXS01000005">
    <property type="protein sequence ID" value="SFQ67203.1"/>
    <property type="molecule type" value="Genomic_DNA"/>
</dbReference>
<protein>
    <submittedName>
        <fullName evidence="1">Uncharacterized protein</fullName>
    </submittedName>
</protein>